<dbReference type="Proteomes" id="UP000293520">
    <property type="component" value="Unassembled WGS sequence"/>
</dbReference>
<protein>
    <submittedName>
        <fullName evidence="7">Recombinase family protein</fullName>
    </submittedName>
</protein>
<evidence type="ECO:0000256" key="3">
    <source>
        <dbReference type="ARBA" id="ARBA00023172"/>
    </source>
</evidence>
<dbReference type="InterPro" id="IPR006118">
    <property type="entry name" value="Recombinase_CS"/>
</dbReference>
<evidence type="ECO:0000313" key="7">
    <source>
        <dbReference type="EMBL" id="TBN37714.1"/>
    </source>
</evidence>
<dbReference type="EMBL" id="SISK01000012">
    <property type="protein sequence ID" value="TBN37714.1"/>
    <property type="molecule type" value="Genomic_DNA"/>
</dbReference>
<evidence type="ECO:0000259" key="6">
    <source>
        <dbReference type="SMART" id="SM00857"/>
    </source>
</evidence>
<name>A0A4Q9FWN3_9RHOB</name>
<keyword evidence="1" id="KW-0229">DNA integration</keyword>
<reference evidence="7 8" key="1">
    <citation type="submission" date="2019-02" db="EMBL/GenBank/DDBJ databases">
        <title>Paracoccus subflavus sp. nov., isolated from marine sediment of the Pacific Ocean.</title>
        <authorList>
            <person name="Zhang G."/>
        </authorList>
    </citation>
    <scope>NUCLEOTIDE SEQUENCE [LARGE SCALE GENOMIC DNA]</scope>
    <source>
        <strain evidence="7 8">GY0581</strain>
    </source>
</reference>
<dbReference type="InterPro" id="IPR036162">
    <property type="entry name" value="Resolvase-like_N_sf"/>
</dbReference>
<keyword evidence="8" id="KW-1185">Reference proteome</keyword>
<feature type="domain" description="Resolvase/invertase-type recombinase catalytic" evidence="6">
    <location>
        <begin position="19"/>
        <end position="161"/>
    </location>
</feature>
<organism evidence="7 8">
    <name type="scientific">Paracoccus subflavus</name>
    <dbReference type="NCBI Taxonomy" id="2528244"/>
    <lineage>
        <taxon>Bacteria</taxon>
        <taxon>Pseudomonadati</taxon>
        <taxon>Pseudomonadota</taxon>
        <taxon>Alphaproteobacteria</taxon>
        <taxon>Rhodobacterales</taxon>
        <taxon>Paracoccaceae</taxon>
        <taxon>Paracoccus</taxon>
    </lineage>
</organism>
<keyword evidence="3" id="KW-0233">DNA recombination</keyword>
<dbReference type="GO" id="GO:0015074">
    <property type="term" value="P:DNA integration"/>
    <property type="evidence" value="ECO:0007669"/>
    <property type="project" value="UniProtKB-KW"/>
</dbReference>
<evidence type="ECO:0000313" key="8">
    <source>
        <dbReference type="Proteomes" id="UP000293520"/>
    </source>
</evidence>
<dbReference type="SUPFAM" id="SSF53041">
    <property type="entry name" value="Resolvase-like"/>
    <property type="match status" value="1"/>
</dbReference>
<dbReference type="SMART" id="SM00857">
    <property type="entry name" value="Resolvase"/>
    <property type="match status" value="1"/>
</dbReference>
<dbReference type="GO" id="GO:0003677">
    <property type="term" value="F:DNA binding"/>
    <property type="evidence" value="ECO:0007669"/>
    <property type="project" value="UniProtKB-KW"/>
</dbReference>
<evidence type="ECO:0000256" key="2">
    <source>
        <dbReference type="ARBA" id="ARBA00023125"/>
    </source>
</evidence>
<dbReference type="InterPro" id="IPR006119">
    <property type="entry name" value="Resolv_N"/>
</dbReference>
<evidence type="ECO:0000256" key="4">
    <source>
        <dbReference type="PIRSR" id="PIRSR606118-50"/>
    </source>
</evidence>
<dbReference type="PANTHER" id="PTHR30461:SF2">
    <property type="entry name" value="SERINE RECOMBINASE PINE-RELATED"/>
    <property type="match status" value="1"/>
</dbReference>
<evidence type="ECO:0000256" key="5">
    <source>
        <dbReference type="PROSITE-ProRule" id="PRU10137"/>
    </source>
</evidence>
<dbReference type="RefSeq" id="WP_130991894.1">
    <property type="nucleotide sequence ID" value="NZ_SISK01000012.1"/>
</dbReference>
<sequence length="272" mass="30703">MILPPSYRRREPSSEGLIGVGYLRVSTDAQARGVGVEAQRAAVETYSRETDTHLLEIIEESHTATDGTPLLERPGFQRALGLALQSGCPILVSRMDRVSRNLRVFRDFSQSFDVVIIPVCEVDVLERPGQRARIAEAEATARIKYVNQMAVYDRMRAEGKMLGNPNPSELAHRQSAKARQSFAGQRIEKIATVIEEVGVDISRRELVDELNRRGIATGHGREWTPDRLKRDHAAALDLIEWRLDERAKAEEERAAQEAEQEEMRKLPMFGLF</sequence>
<dbReference type="GO" id="GO:0000150">
    <property type="term" value="F:DNA strand exchange activity"/>
    <property type="evidence" value="ECO:0007669"/>
    <property type="project" value="InterPro"/>
</dbReference>
<dbReference type="CDD" id="cd00338">
    <property type="entry name" value="Ser_Recombinase"/>
    <property type="match status" value="1"/>
</dbReference>
<feature type="active site" description="O-(5'-phospho-DNA)-serine intermediate" evidence="4 5">
    <location>
        <position position="26"/>
    </location>
</feature>
<comment type="caution">
    <text evidence="7">The sequence shown here is derived from an EMBL/GenBank/DDBJ whole genome shotgun (WGS) entry which is preliminary data.</text>
</comment>
<dbReference type="AlphaFoldDB" id="A0A4Q9FWN3"/>
<dbReference type="PROSITE" id="PS00397">
    <property type="entry name" value="RECOMBINASES_1"/>
    <property type="match status" value="1"/>
</dbReference>
<dbReference type="OrthoDB" id="2290206at2"/>
<evidence type="ECO:0000256" key="1">
    <source>
        <dbReference type="ARBA" id="ARBA00022908"/>
    </source>
</evidence>
<dbReference type="Gene3D" id="3.40.50.1390">
    <property type="entry name" value="Resolvase, N-terminal catalytic domain"/>
    <property type="match status" value="1"/>
</dbReference>
<dbReference type="PANTHER" id="PTHR30461">
    <property type="entry name" value="DNA-INVERTASE FROM LAMBDOID PROPHAGE"/>
    <property type="match status" value="1"/>
</dbReference>
<dbReference type="InterPro" id="IPR050639">
    <property type="entry name" value="SSR_resolvase"/>
</dbReference>
<accession>A0A4Q9FWN3</accession>
<gene>
    <name evidence="7" type="ORF">EYE42_13730</name>
</gene>
<dbReference type="Pfam" id="PF00239">
    <property type="entry name" value="Resolvase"/>
    <property type="match status" value="1"/>
</dbReference>
<proteinExistence type="predicted"/>
<keyword evidence="2" id="KW-0238">DNA-binding</keyword>